<protein>
    <submittedName>
        <fullName evidence="2">DUF4258 domain-containing protein</fullName>
    </submittedName>
</protein>
<dbReference type="EMBL" id="CP080429">
    <property type="protein sequence ID" value="QYJ67895.1"/>
    <property type="molecule type" value="Genomic_DNA"/>
</dbReference>
<keyword evidence="1" id="KW-0472">Membrane</keyword>
<sequence>MKFKYRLAYFLFGALIGIIFLMFFLNNKKADFCYLPNCRVLKNIRSKAMVISPTAQQKLDAKWVTMEDVKTCTEDGDVDFSRSKEKYKGGTTYIIEGKSTKDELIEVEMVNYDNKVLLKDIKKLENN</sequence>
<evidence type="ECO:0000313" key="2">
    <source>
        <dbReference type="EMBL" id="QYJ67895.1"/>
    </source>
</evidence>
<organism evidence="2 3">
    <name type="scientific">Flavobacterium litorale</name>
    <dbReference type="NCBI Taxonomy" id="2856519"/>
    <lineage>
        <taxon>Bacteria</taxon>
        <taxon>Pseudomonadati</taxon>
        <taxon>Bacteroidota</taxon>
        <taxon>Flavobacteriia</taxon>
        <taxon>Flavobacteriales</taxon>
        <taxon>Flavobacteriaceae</taxon>
        <taxon>Flavobacterium</taxon>
    </lineage>
</organism>
<keyword evidence="1" id="KW-0812">Transmembrane</keyword>
<gene>
    <name evidence="2" type="ORF">K1I41_10145</name>
</gene>
<proteinExistence type="predicted"/>
<evidence type="ECO:0000256" key="1">
    <source>
        <dbReference type="SAM" id="Phobius"/>
    </source>
</evidence>
<accession>A0ABX8V524</accession>
<keyword evidence="3" id="KW-1185">Reference proteome</keyword>
<reference evidence="2 3" key="1">
    <citation type="submission" date="2021-07" db="EMBL/GenBank/DDBJ databases">
        <title>Flavobacterium WSW3-B6 sp.nov, isolated from seaweed.</title>
        <authorList>
            <person name="Muhammad N."/>
            <person name="Ho H."/>
            <person name="Lee Y.-J."/>
            <person name="Nguyen T."/>
            <person name="Ho J."/>
            <person name="Kim S.-G."/>
        </authorList>
    </citation>
    <scope>NUCLEOTIDE SEQUENCE [LARGE SCALE GENOMIC DNA]</scope>
    <source>
        <strain evidence="2 3">WSW3-B6</strain>
    </source>
</reference>
<feature type="transmembrane region" description="Helical" evidence="1">
    <location>
        <begin position="7"/>
        <end position="25"/>
    </location>
</feature>
<name>A0ABX8V524_9FLAO</name>
<keyword evidence="1" id="KW-1133">Transmembrane helix</keyword>
<evidence type="ECO:0000313" key="3">
    <source>
        <dbReference type="Proteomes" id="UP000825381"/>
    </source>
</evidence>
<dbReference type="Proteomes" id="UP000825381">
    <property type="component" value="Chromosome"/>
</dbReference>
<dbReference type="RefSeq" id="WP_220640240.1">
    <property type="nucleotide sequence ID" value="NZ_CP080429.1"/>
</dbReference>